<keyword evidence="3 7" id="KW-0479">Metal-binding</keyword>
<dbReference type="InterPro" id="IPR015892">
    <property type="entry name" value="Carbonic_anhydrase_CS"/>
</dbReference>
<keyword evidence="10" id="KW-1185">Reference proteome</keyword>
<sequence length="190" mass="22036">MCGNKYHATRKFIIFSQLYANINLLLLRKEIFRTLLLILEPGEIFVHRNIANSVTRDDINSNAVLEYAIEHLGIQDIVIGGHTYCGGISSVIEQTKNKKGNNKKSKKISKWLLPIQRLYEENRSEFDDINDEYIKSRKLSEMNVKRVVDIVNGLDSIKSARRKRKVVNVHGWIYLMEKGIFEDLKVTKSR</sequence>
<dbReference type="GO" id="GO:0034599">
    <property type="term" value="P:cellular response to oxidative stress"/>
    <property type="evidence" value="ECO:0007669"/>
    <property type="project" value="TreeGrafter"/>
</dbReference>
<accession>A0A1R1Y1J9</accession>
<dbReference type="SUPFAM" id="SSF53056">
    <property type="entry name" value="beta-carbonic anhydrase, cab"/>
    <property type="match status" value="1"/>
</dbReference>
<comment type="similarity">
    <text evidence="1 8">Belongs to the beta-class carbonic anhydrase family.</text>
</comment>
<evidence type="ECO:0000256" key="2">
    <source>
        <dbReference type="ARBA" id="ARBA00012925"/>
    </source>
</evidence>
<protein>
    <recommendedName>
        <fullName evidence="2 8">Carbonic anhydrase</fullName>
        <ecNumber evidence="2 8">4.2.1.1</ecNumber>
    </recommendedName>
    <alternativeName>
        <fullName evidence="8">Carbonate dehydratase</fullName>
    </alternativeName>
</protein>
<dbReference type="InterPro" id="IPR001765">
    <property type="entry name" value="Carbonic_anhydrase"/>
</dbReference>
<comment type="cofactor">
    <cofactor evidence="7">
        <name>Zn(2+)</name>
        <dbReference type="ChEBI" id="CHEBI:29105"/>
    </cofactor>
    <text evidence="7">Binds 1 zinc ion per subunit.</text>
</comment>
<name>A0A1R1Y1J9_9FUNG</name>
<evidence type="ECO:0000256" key="8">
    <source>
        <dbReference type="RuleBase" id="RU003956"/>
    </source>
</evidence>
<dbReference type="EC" id="4.2.1.1" evidence="2 8"/>
<gene>
    <name evidence="9" type="ORF">AYI70_g3863</name>
</gene>
<reference evidence="9 10" key="1">
    <citation type="submission" date="2017-01" db="EMBL/GenBank/DDBJ databases">
        <authorList>
            <person name="Mah S.A."/>
            <person name="Swanson W.J."/>
            <person name="Moy G.W."/>
            <person name="Vacquier V.D."/>
        </authorList>
    </citation>
    <scope>NUCLEOTIDE SEQUENCE [LARGE SCALE GENOMIC DNA]</scope>
    <source>
        <strain evidence="9 10">GSMNP</strain>
    </source>
</reference>
<organism evidence="9 10">
    <name type="scientific">Smittium culicis</name>
    <dbReference type="NCBI Taxonomy" id="133412"/>
    <lineage>
        <taxon>Eukaryota</taxon>
        <taxon>Fungi</taxon>
        <taxon>Fungi incertae sedis</taxon>
        <taxon>Zoopagomycota</taxon>
        <taxon>Kickxellomycotina</taxon>
        <taxon>Harpellomycetes</taxon>
        <taxon>Harpellales</taxon>
        <taxon>Legeriomycetaceae</taxon>
        <taxon>Smittium</taxon>
    </lineage>
</organism>
<dbReference type="Pfam" id="PF00484">
    <property type="entry name" value="Pro_CA"/>
    <property type="match status" value="1"/>
</dbReference>
<comment type="caution">
    <text evidence="9">The sequence shown here is derived from an EMBL/GenBank/DDBJ whole genome shotgun (WGS) entry which is preliminary data.</text>
</comment>
<dbReference type="GO" id="GO:0071244">
    <property type="term" value="P:cellular response to carbon dioxide"/>
    <property type="evidence" value="ECO:0007669"/>
    <property type="project" value="TreeGrafter"/>
</dbReference>
<keyword evidence="4 7" id="KW-0862">Zinc</keyword>
<comment type="catalytic activity">
    <reaction evidence="6 8">
        <text>hydrogencarbonate + H(+) = CO2 + H2O</text>
        <dbReference type="Rhea" id="RHEA:10748"/>
        <dbReference type="ChEBI" id="CHEBI:15377"/>
        <dbReference type="ChEBI" id="CHEBI:15378"/>
        <dbReference type="ChEBI" id="CHEBI:16526"/>
        <dbReference type="ChEBI" id="CHEBI:17544"/>
        <dbReference type="EC" id="4.2.1.1"/>
    </reaction>
</comment>
<dbReference type="PANTHER" id="PTHR11002:SF76">
    <property type="entry name" value="CARBONIC ANHYDRASE"/>
    <property type="match status" value="1"/>
</dbReference>
<evidence type="ECO:0000256" key="6">
    <source>
        <dbReference type="ARBA" id="ARBA00048348"/>
    </source>
</evidence>
<keyword evidence="5 8" id="KW-0456">Lyase</keyword>
<evidence type="ECO:0000256" key="3">
    <source>
        <dbReference type="ARBA" id="ARBA00022723"/>
    </source>
</evidence>
<evidence type="ECO:0000256" key="1">
    <source>
        <dbReference type="ARBA" id="ARBA00006217"/>
    </source>
</evidence>
<dbReference type="EMBL" id="LSSN01001147">
    <property type="protein sequence ID" value="OMJ20831.1"/>
    <property type="molecule type" value="Genomic_DNA"/>
</dbReference>
<dbReference type="STRING" id="133412.A0A1R1Y1J9"/>
<dbReference type="Proteomes" id="UP000187283">
    <property type="component" value="Unassembled WGS sequence"/>
</dbReference>
<dbReference type="SMART" id="SM00947">
    <property type="entry name" value="Pro_CA"/>
    <property type="match status" value="1"/>
</dbReference>
<dbReference type="GO" id="GO:0015976">
    <property type="term" value="P:carbon utilization"/>
    <property type="evidence" value="ECO:0007669"/>
    <property type="project" value="InterPro"/>
</dbReference>
<dbReference type="AlphaFoldDB" id="A0A1R1Y1J9"/>
<evidence type="ECO:0000256" key="4">
    <source>
        <dbReference type="ARBA" id="ARBA00022833"/>
    </source>
</evidence>
<dbReference type="Gene3D" id="3.40.1050.10">
    <property type="entry name" value="Carbonic anhydrase"/>
    <property type="match status" value="1"/>
</dbReference>
<evidence type="ECO:0000256" key="7">
    <source>
        <dbReference type="PIRSR" id="PIRSR601765-1"/>
    </source>
</evidence>
<evidence type="ECO:0000256" key="5">
    <source>
        <dbReference type="ARBA" id="ARBA00023239"/>
    </source>
</evidence>
<proteinExistence type="inferred from homology"/>
<feature type="binding site" evidence="7">
    <location>
        <position position="82"/>
    </location>
    <ligand>
        <name>Zn(2+)</name>
        <dbReference type="ChEBI" id="CHEBI:29105"/>
    </ligand>
</feature>
<dbReference type="OrthoDB" id="10248475at2759"/>
<comment type="function">
    <text evidence="8">Reversible hydration of carbon dioxide.</text>
</comment>
<dbReference type="GO" id="GO:0008270">
    <property type="term" value="F:zinc ion binding"/>
    <property type="evidence" value="ECO:0007669"/>
    <property type="project" value="UniProtKB-UniRule"/>
</dbReference>
<evidence type="ECO:0000313" key="9">
    <source>
        <dbReference type="EMBL" id="OMJ20831.1"/>
    </source>
</evidence>
<evidence type="ECO:0000313" key="10">
    <source>
        <dbReference type="Proteomes" id="UP000187283"/>
    </source>
</evidence>
<dbReference type="PROSITE" id="PS00705">
    <property type="entry name" value="PROK_CO2_ANHYDRASE_2"/>
    <property type="match status" value="1"/>
</dbReference>
<feature type="binding site" evidence="7">
    <location>
        <position position="85"/>
    </location>
    <ligand>
        <name>Zn(2+)</name>
        <dbReference type="ChEBI" id="CHEBI:29105"/>
    </ligand>
</feature>
<dbReference type="PANTHER" id="PTHR11002">
    <property type="entry name" value="CARBONIC ANHYDRASE"/>
    <property type="match status" value="1"/>
</dbReference>
<dbReference type="GO" id="GO:0004089">
    <property type="term" value="F:carbonate dehydratase activity"/>
    <property type="evidence" value="ECO:0007669"/>
    <property type="project" value="UniProtKB-UniRule"/>
</dbReference>
<dbReference type="InterPro" id="IPR036874">
    <property type="entry name" value="Carbonic_anhydrase_sf"/>
</dbReference>